<dbReference type="EMBL" id="HBER01055827">
    <property type="protein sequence ID" value="CAD8552584.1"/>
    <property type="molecule type" value="Transcribed_RNA"/>
</dbReference>
<dbReference type="InterPro" id="IPR011042">
    <property type="entry name" value="6-blade_b-propeller_TolB-like"/>
</dbReference>
<dbReference type="Gene3D" id="2.120.10.30">
    <property type="entry name" value="TolB, C-terminal domain"/>
    <property type="match status" value="1"/>
</dbReference>
<evidence type="ECO:0000313" key="1">
    <source>
        <dbReference type="EMBL" id="CAD8552584.1"/>
    </source>
</evidence>
<sequence length="476" mass="50587">MGGACVWAAAVAVLAVATVFYEVDIAALRIPLLDLTAHPPPSVDPSCSRLRGPIGAEDAVVLEGRPAVLILGELDAAAHEFTTLEQHGTSASTAPSGTLWALDQLEEASPRLTPLEVTLPLGVTTMHLHGLGLHGNILFAVNHAFRGGGERIERWRVIRLEPGNAPPVRLEHIGSVTGSGCDEFGKGGWTFTARLNAAINDIAPVSATEFYMTQFLDAPASLEGGASGALEGFVPAAEEPLTATLRFLSKRLGVEYHARLFLPRLRRTHIWHCYCAVPPDAERCARTVCEIAARPSTTWNGIAFKAASPISGGPTGFLYVTDIFRRLVVEFAVLGSGAAAQLEARREFWTPYMVDNVHVSTHAGSNSLWVGAVGYSEVHIWGALTALQKNASAAYSAARAAERAPPRPHLHLRPTATATPQPPMPSGALHIDLATGKVTTRLLQSGHLAAVSWSHLVAGKLVMGSPWDDGVLVCPD</sequence>
<name>A0A7S0JI68_9EUKA</name>
<protein>
    <submittedName>
        <fullName evidence="1">Uncharacterized protein</fullName>
    </submittedName>
</protein>
<organism evidence="1">
    <name type="scientific">Calcidiscus leptoporus</name>
    <dbReference type="NCBI Taxonomy" id="127549"/>
    <lineage>
        <taxon>Eukaryota</taxon>
        <taxon>Haptista</taxon>
        <taxon>Haptophyta</taxon>
        <taxon>Prymnesiophyceae</taxon>
        <taxon>Coccolithales</taxon>
        <taxon>Calcidiscaceae</taxon>
        <taxon>Calcidiscus</taxon>
    </lineage>
</organism>
<reference evidence="1" key="1">
    <citation type="submission" date="2021-01" db="EMBL/GenBank/DDBJ databases">
        <authorList>
            <person name="Corre E."/>
            <person name="Pelletier E."/>
            <person name="Niang G."/>
            <person name="Scheremetjew M."/>
            <person name="Finn R."/>
            <person name="Kale V."/>
            <person name="Holt S."/>
            <person name="Cochrane G."/>
            <person name="Meng A."/>
            <person name="Brown T."/>
            <person name="Cohen L."/>
        </authorList>
    </citation>
    <scope>NUCLEOTIDE SEQUENCE</scope>
    <source>
        <strain evidence="1">RCC1130</strain>
    </source>
</reference>
<dbReference type="AlphaFoldDB" id="A0A7S0JI68"/>
<proteinExistence type="predicted"/>
<gene>
    <name evidence="1" type="ORF">CLEP1334_LOCUS27875</name>
</gene>
<accession>A0A7S0JI68</accession>